<feature type="transmembrane region" description="Helical" evidence="2">
    <location>
        <begin position="7"/>
        <end position="26"/>
    </location>
</feature>
<keyword evidence="2" id="KW-0812">Transmembrane</keyword>
<protein>
    <submittedName>
        <fullName evidence="3">Uncharacterized protein</fullName>
    </submittedName>
</protein>
<dbReference type="EMBL" id="CAJGYO010000018">
    <property type="protein sequence ID" value="CAD6336902.1"/>
    <property type="molecule type" value="Genomic_DNA"/>
</dbReference>
<gene>
    <name evidence="3" type="ORF">NCGR_LOCUS61000</name>
</gene>
<proteinExistence type="predicted"/>
<evidence type="ECO:0000256" key="2">
    <source>
        <dbReference type="SAM" id="Phobius"/>
    </source>
</evidence>
<keyword evidence="2" id="KW-0472">Membrane</keyword>
<reference evidence="3" key="1">
    <citation type="submission" date="2020-10" db="EMBL/GenBank/DDBJ databases">
        <authorList>
            <person name="Han B."/>
            <person name="Lu T."/>
            <person name="Zhao Q."/>
            <person name="Huang X."/>
            <person name="Zhao Y."/>
        </authorList>
    </citation>
    <scope>NUCLEOTIDE SEQUENCE</scope>
</reference>
<comment type="caution">
    <text evidence="3">The sequence shown here is derived from an EMBL/GenBank/DDBJ whole genome shotgun (WGS) entry which is preliminary data.</text>
</comment>
<evidence type="ECO:0000313" key="3">
    <source>
        <dbReference type="EMBL" id="CAD6336902.1"/>
    </source>
</evidence>
<accession>A0A811S3P8</accession>
<sequence length="149" mass="17112">MSEAKVAALTLTTMVDLMSLVGAYIAGSTRNMANSIYIIVLTCFLFVCVVYVARVLPTLCFIVLFMSPWIYRLAKKGWLLVTEHMKKRVEVAKEREREEEKQMRQQEHKKANNTCCNCCSCFKASKYDDIENRGLPVITETKIIRACMR</sequence>
<keyword evidence="4" id="KW-1185">Reference proteome</keyword>
<keyword evidence="2" id="KW-1133">Transmembrane helix</keyword>
<dbReference type="OrthoDB" id="681126at2759"/>
<name>A0A811S3P8_9POAL</name>
<organism evidence="3 4">
    <name type="scientific">Miscanthus lutarioriparius</name>
    <dbReference type="NCBI Taxonomy" id="422564"/>
    <lineage>
        <taxon>Eukaryota</taxon>
        <taxon>Viridiplantae</taxon>
        <taxon>Streptophyta</taxon>
        <taxon>Embryophyta</taxon>
        <taxon>Tracheophyta</taxon>
        <taxon>Spermatophyta</taxon>
        <taxon>Magnoliopsida</taxon>
        <taxon>Liliopsida</taxon>
        <taxon>Poales</taxon>
        <taxon>Poaceae</taxon>
        <taxon>PACMAD clade</taxon>
        <taxon>Panicoideae</taxon>
        <taxon>Andropogonodae</taxon>
        <taxon>Andropogoneae</taxon>
        <taxon>Saccharinae</taxon>
        <taxon>Miscanthus</taxon>
    </lineage>
</organism>
<feature type="transmembrane region" description="Helical" evidence="2">
    <location>
        <begin position="38"/>
        <end position="66"/>
    </location>
</feature>
<dbReference type="Proteomes" id="UP000604825">
    <property type="component" value="Unassembled WGS sequence"/>
</dbReference>
<evidence type="ECO:0000313" key="4">
    <source>
        <dbReference type="Proteomes" id="UP000604825"/>
    </source>
</evidence>
<feature type="coiled-coil region" evidence="1">
    <location>
        <begin position="82"/>
        <end position="109"/>
    </location>
</feature>
<dbReference type="AlphaFoldDB" id="A0A811S3P8"/>
<evidence type="ECO:0000256" key="1">
    <source>
        <dbReference type="SAM" id="Coils"/>
    </source>
</evidence>
<keyword evidence="1" id="KW-0175">Coiled coil</keyword>